<keyword evidence="5" id="KW-0862">Zinc</keyword>
<feature type="domain" description="Adenylate kinase active site lid" evidence="8">
    <location>
        <begin position="131"/>
        <end position="166"/>
    </location>
</feature>
<dbReference type="InterPro" id="IPR027417">
    <property type="entry name" value="P-loop_NTPase"/>
</dbReference>
<dbReference type="GO" id="GO:0005737">
    <property type="term" value="C:cytoplasm"/>
    <property type="evidence" value="ECO:0007669"/>
    <property type="project" value="UniProtKB-SubCell"/>
</dbReference>
<keyword evidence="2 5" id="KW-0545">Nucleotide biosynthesis</keyword>
<feature type="binding site" evidence="5">
    <location>
        <position position="134"/>
    </location>
    <ligand>
        <name>Zn(2+)</name>
        <dbReference type="ChEBI" id="CHEBI:29105"/>
        <note>structural</note>
    </ligand>
</feature>
<feature type="binding site" evidence="5">
    <location>
        <position position="157"/>
    </location>
    <ligand>
        <name>Zn(2+)</name>
        <dbReference type="ChEBI" id="CHEBI:29105"/>
        <note>structural</note>
    </ligand>
</feature>
<dbReference type="InterPro" id="IPR006259">
    <property type="entry name" value="Adenyl_kin_sub"/>
</dbReference>
<dbReference type="NCBIfam" id="NF001381">
    <property type="entry name" value="PRK00279.1-3"/>
    <property type="match status" value="1"/>
</dbReference>
<dbReference type="PROSITE" id="PS00113">
    <property type="entry name" value="ADENYLATE_KINASE"/>
    <property type="match status" value="1"/>
</dbReference>
<evidence type="ECO:0000256" key="4">
    <source>
        <dbReference type="ARBA" id="ARBA00022777"/>
    </source>
</evidence>
<gene>
    <name evidence="5" type="primary">adk</name>
    <name evidence="9" type="ORF">JW984_09650</name>
</gene>
<feature type="binding site" evidence="5">
    <location>
        <begin position="61"/>
        <end position="63"/>
    </location>
    <ligand>
        <name>AMP</name>
        <dbReference type="ChEBI" id="CHEBI:456215"/>
    </ligand>
</feature>
<feature type="binding site" evidence="5">
    <location>
        <begin position="89"/>
        <end position="92"/>
    </location>
    <ligand>
        <name>AMP</name>
        <dbReference type="ChEBI" id="CHEBI:456215"/>
    </ligand>
</feature>
<dbReference type="InterPro" id="IPR000850">
    <property type="entry name" value="Adenylat/UMP-CMP_kin"/>
</dbReference>
<dbReference type="PRINTS" id="PR00094">
    <property type="entry name" value="ADENYLTKNASE"/>
</dbReference>
<feature type="binding site" evidence="5">
    <location>
        <position position="96"/>
    </location>
    <ligand>
        <name>AMP</name>
        <dbReference type="ChEBI" id="CHEBI:456215"/>
    </ligand>
</feature>
<organism evidence="9 10">
    <name type="scientific">Candidatus Zymogenus saltonus</name>
    <dbReference type="NCBI Taxonomy" id="2844893"/>
    <lineage>
        <taxon>Bacteria</taxon>
        <taxon>Deltaproteobacteria</taxon>
        <taxon>Candidatus Zymogenia</taxon>
        <taxon>Candidatus Zymogeniales</taxon>
        <taxon>Candidatus Zymogenaceae</taxon>
        <taxon>Candidatus Zymogenus</taxon>
    </lineage>
</organism>
<evidence type="ECO:0000313" key="10">
    <source>
        <dbReference type="Proteomes" id="UP000809273"/>
    </source>
</evidence>
<dbReference type="NCBIfam" id="NF011100">
    <property type="entry name" value="PRK14527.1"/>
    <property type="match status" value="1"/>
</dbReference>
<comment type="caution">
    <text evidence="5">Lacks conserved residue(s) required for the propagation of feature annotation.</text>
</comment>
<dbReference type="EMBL" id="JAFGIX010000049">
    <property type="protein sequence ID" value="MBN1573444.1"/>
    <property type="molecule type" value="Genomic_DNA"/>
</dbReference>
<dbReference type="GO" id="GO:0005524">
    <property type="term" value="F:ATP binding"/>
    <property type="evidence" value="ECO:0007669"/>
    <property type="project" value="UniProtKB-UniRule"/>
</dbReference>
<dbReference type="NCBIfam" id="NF001380">
    <property type="entry name" value="PRK00279.1-2"/>
    <property type="match status" value="1"/>
</dbReference>
<feature type="binding site" evidence="5">
    <location>
        <position position="35"/>
    </location>
    <ligand>
        <name>AMP</name>
        <dbReference type="ChEBI" id="CHEBI:456215"/>
    </ligand>
</feature>
<dbReference type="Pfam" id="PF00406">
    <property type="entry name" value="ADK"/>
    <property type="match status" value="1"/>
</dbReference>
<feature type="binding site" evidence="5">
    <location>
        <position position="164"/>
    </location>
    <ligand>
        <name>AMP</name>
        <dbReference type="ChEBI" id="CHEBI:456215"/>
    </ligand>
</feature>
<dbReference type="SUPFAM" id="SSF52540">
    <property type="entry name" value="P-loop containing nucleoside triphosphate hydrolases"/>
    <property type="match status" value="1"/>
</dbReference>
<feature type="binding site" evidence="5">
    <location>
        <begin position="14"/>
        <end position="19"/>
    </location>
    <ligand>
        <name>ATP</name>
        <dbReference type="ChEBI" id="CHEBI:30616"/>
    </ligand>
</feature>
<sequence length="218" mass="23998">MSNKKNIILLGPPGAGKGTQAVRMSEKYKIPQISTGDILRSAVAAGTELGKEAKKFMDRGDLVPDEVVVGLVEERLKDADCKNGYILDGFPRTVNQAKSLDKMLGGKGDGISHVISIEVDNDELLKRLTGRRTCRECKAMYHVVFEPPKSEGKCDKCGGELYQRDDDKEETIKARLKVYADQTEPLIEYYSEKGLKRSIAGSGGIDNIFKKITEVLEG</sequence>
<keyword evidence="5 7" id="KW-0067">ATP-binding</keyword>
<evidence type="ECO:0000313" key="9">
    <source>
        <dbReference type="EMBL" id="MBN1573444.1"/>
    </source>
</evidence>
<comment type="function">
    <text evidence="5">Catalyzes the reversible transfer of the terminal phosphate group between ATP and AMP. Plays an important role in cellular energy homeostasis and in adenine nucleotide metabolism.</text>
</comment>
<dbReference type="NCBIfam" id="TIGR01351">
    <property type="entry name" value="adk"/>
    <property type="match status" value="1"/>
</dbReference>
<evidence type="ECO:0000256" key="6">
    <source>
        <dbReference type="RuleBase" id="RU003330"/>
    </source>
</evidence>
<evidence type="ECO:0000256" key="1">
    <source>
        <dbReference type="ARBA" id="ARBA00022679"/>
    </source>
</evidence>
<dbReference type="GO" id="GO:0044209">
    <property type="term" value="P:AMP salvage"/>
    <property type="evidence" value="ECO:0007669"/>
    <property type="project" value="UniProtKB-UniRule"/>
</dbReference>
<dbReference type="InterPro" id="IPR033690">
    <property type="entry name" value="Adenylat_kinase_CS"/>
</dbReference>
<evidence type="ECO:0000256" key="3">
    <source>
        <dbReference type="ARBA" id="ARBA00022741"/>
    </source>
</evidence>
<keyword evidence="3 5" id="KW-0547">Nucleotide-binding</keyword>
<dbReference type="Gene3D" id="3.40.50.300">
    <property type="entry name" value="P-loop containing nucleotide triphosphate hydrolases"/>
    <property type="match status" value="1"/>
</dbReference>
<keyword evidence="5" id="KW-0479">Metal-binding</keyword>
<reference evidence="9" key="1">
    <citation type="journal article" date="2021" name="Environ. Microbiol.">
        <title>Genomic characterization of three novel Desulfobacterota classes expand the metabolic and phylogenetic diversity of the phylum.</title>
        <authorList>
            <person name="Murphy C.L."/>
            <person name="Biggerstaff J."/>
            <person name="Eichhorn A."/>
            <person name="Ewing E."/>
            <person name="Shahan R."/>
            <person name="Soriano D."/>
            <person name="Stewart S."/>
            <person name="VanMol K."/>
            <person name="Walker R."/>
            <person name="Walters P."/>
            <person name="Elshahed M.S."/>
            <person name="Youssef N.H."/>
        </authorList>
    </citation>
    <scope>NUCLEOTIDE SEQUENCE</scope>
    <source>
        <strain evidence="9">Zod_Metabat.24</strain>
    </source>
</reference>
<feature type="region of interest" description="NMP" evidence="5">
    <location>
        <begin position="34"/>
        <end position="63"/>
    </location>
</feature>
<dbReference type="CDD" id="cd01428">
    <property type="entry name" value="ADK"/>
    <property type="match status" value="1"/>
</dbReference>
<protein>
    <recommendedName>
        <fullName evidence="5 7">Adenylate kinase</fullName>
        <shortName evidence="5">AK</shortName>
        <ecNumber evidence="5 7">2.7.4.3</ecNumber>
    </recommendedName>
    <alternativeName>
        <fullName evidence="5">ATP-AMP transphosphorylase</fullName>
    </alternativeName>
    <alternativeName>
        <fullName evidence="5">ATP:AMP phosphotransferase</fullName>
    </alternativeName>
    <alternativeName>
        <fullName evidence="5">Adenylate monophosphate kinase</fullName>
    </alternativeName>
</protein>
<feature type="binding site" evidence="5">
    <location>
        <position position="131"/>
    </location>
    <ligand>
        <name>ATP</name>
        <dbReference type="ChEBI" id="CHEBI:30616"/>
    </ligand>
</feature>
<keyword evidence="1 5" id="KW-0808">Transferase</keyword>
<feature type="binding site" evidence="5">
    <location>
        <position position="175"/>
    </location>
    <ligand>
        <name>AMP</name>
        <dbReference type="ChEBI" id="CHEBI:456215"/>
    </ligand>
</feature>
<comment type="pathway">
    <text evidence="5">Purine metabolism; AMP biosynthesis via salvage pathway; AMP from ADP: step 1/1.</text>
</comment>
<evidence type="ECO:0000259" key="8">
    <source>
        <dbReference type="Pfam" id="PF05191"/>
    </source>
</evidence>
<dbReference type="EC" id="2.7.4.3" evidence="5 7"/>
<feature type="binding site" evidence="5">
    <location>
        <position position="137"/>
    </location>
    <ligand>
        <name>Zn(2+)</name>
        <dbReference type="ChEBI" id="CHEBI:29105"/>
        <note>structural</note>
    </ligand>
</feature>
<comment type="subcellular location">
    <subcellularLocation>
        <location evidence="5 7">Cytoplasm</location>
    </subcellularLocation>
</comment>
<feature type="binding site" evidence="5">
    <location>
        <position position="40"/>
    </location>
    <ligand>
        <name>AMP</name>
        <dbReference type="ChEBI" id="CHEBI:456215"/>
    </ligand>
</feature>
<dbReference type="GO" id="GO:0004017">
    <property type="term" value="F:AMP kinase activity"/>
    <property type="evidence" value="ECO:0007669"/>
    <property type="project" value="UniProtKB-UniRule"/>
</dbReference>
<dbReference type="Proteomes" id="UP000809273">
    <property type="component" value="Unassembled WGS sequence"/>
</dbReference>
<dbReference type="InterPro" id="IPR007862">
    <property type="entry name" value="Adenylate_kinase_lid-dom"/>
</dbReference>
<keyword evidence="5" id="KW-0963">Cytoplasm</keyword>
<dbReference type="Pfam" id="PF05191">
    <property type="entry name" value="ADK_lid"/>
    <property type="match status" value="1"/>
</dbReference>
<feature type="region of interest" description="LID" evidence="5">
    <location>
        <begin position="130"/>
        <end position="167"/>
    </location>
</feature>
<dbReference type="PANTHER" id="PTHR23359">
    <property type="entry name" value="NUCLEOTIDE KINASE"/>
    <property type="match status" value="1"/>
</dbReference>
<evidence type="ECO:0000256" key="7">
    <source>
        <dbReference type="RuleBase" id="RU003331"/>
    </source>
</evidence>
<keyword evidence="4 5" id="KW-0418">Kinase</keyword>
<comment type="catalytic activity">
    <reaction evidence="5 7">
        <text>AMP + ATP = 2 ADP</text>
        <dbReference type="Rhea" id="RHEA:12973"/>
        <dbReference type="ChEBI" id="CHEBI:30616"/>
        <dbReference type="ChEBI" id="CHEBI:456215"/>
        <dbReference type="ChEBI" id="CHEBI:456216"/>
        <dbReference type="EC" id="2.7.4.3"/>
    </reaction>
</comment>
<dbReference type="FunFam" id="3.40.50.300:FF:000106">
    <property type="entry name" value="Adenylate kinase mitochondrial"/>
    <property type="match status" value="1"/>
</dbReference>
<evidence type="ECO:0000256" key="2">
    <source>
        <dbReference type="ARBA" id="ARBA00022727"/>
    </source>
</evidence>
<feature type="binding site" evidence="5">
    <location>
        <position position="154"/>
    </location>
    <ligand>
        <name>Zn(2+)</name>
        <dbReference type="ChEBI" id="CHEBI:29105"/>
        <note>structural</note>
    </ligand>
</feature>
<accession>A0A9D8KEU3</accession>
<reference evidence="9" key="2">
    <citation type="submission" date="2021-01" db="EMBL/GenBank/DDBJ databases">
        <authorList>
            <person name="Hahn C.R."/>
            <person name="Youssef N.H."/>
            <person name="Elshahed M."/>
        </authorList>
    </citation>
    <scope>NUCLEOTIDE SEQUENCE</scope>
    <source>
        <strain evidence="9">Zod_Metabat.24</strain>
    </source>
</reference>
<name>A0A9D8KEU3_9DELT</name>
<comment type="similarity">
    <text evidence="5 6">Belongs to the adenylate kinase family.</text>
</comment>
<dbReference type="HAMAP" id="MF_00235">
    <property type="entry name" value="Adenylate_kinase_Adk"/>
    <property type="match status" value="1"/>
</dbReference>
<evidence type="ECO:0000256" key="5">
    <source>
        <dbReference type="HAMAP-Rule" id="MF_00235"/>
    </source>
</evidence>
<dbReference type="GO" id="GO:0008270">
    <property type="term" value="F:zinc ion binding"/>
    <property type="evidence" value="ECO:0007669"/>
    <property type="project" value="UniProtKB-UniRule"/>
</dbReference>
<comment type="domain">
    <text evidence="5">Consists of three domains, a large central CORE domain and two small peripheral domains, NMPbind and LID, which undergo movements during catalysis. The LID domain closes over the site of phosphoryl transfer upon ATP binding. Assembling and dissambling the active center during each catalytic cycle provides an effective means to prevent ATP hydrolysis. Some bacteria have evolved a zinc-coordinating structure that stabilizes the LID domain.</text>
</comment>
<proteinExistence type="inferred from homology"/>
<comment type="caution">
    <text evidence="9">The sequence shown here is derived from an EMBL/GenBank/DDBJ whole genome shotgun (WGS) entry which is preliminary data.</text>
</comment>
<dbReference type="AlphaFoldDB" id="A0A9D8KEU3"/>
<comment type="subunit">
    <text evidence="5 7">Monomer.</text>
</comment>
<feature type="binding site" evidence="5">
    <location>
        <position position="203"/>
    </location>
    <ligand>
        <name>ATP</name>
        <dbReference type="ChEBI" id="CHEBI:30616"/>
    </ligand>
</feature>